<feature type="compositionally biased region" description="Low complexity" evidence="1">
    <location>
        <begin position="12"/>
        <end position="31"/>
    </location>
</feature>
<evidence type="ECO:0000256" key="1">
    <source>
        <dbReference type="SAM" id="MobiDB-lite"/>
    </source>
</evidence>
<feature type="transmembrane region" description="Helical" evidence="2">
    <location>
        <begin position="153"/>
        <end position="179"/>
    </location>
</feature>
<sequence length="427" mass="47808">MTPMNKTKFDKTNSSQINSNTTTSNNSTSKAKTVQLTQQQWQLLTDYHEHDLFVRTRSWSFCMAVLGIGVTLFGIGSPAWKWIGDSRHPYELGLWTLCLPNNSTCLSIIYHLQNNWKLHTSIICLLGCACLFGLLGLGLAITGVCKSALILRLYYYHSAGECFLVSSITTIASLILYPISADACIQNLLKLDIFKFKSPDQTTLTNMKISSNNSNKNSGDSDEMSLKSIETQYGYTYFLTWIAAVFFFNSFVCMNLDILIQSFVRPVPVINHILNYLAPCWKSSASSSTRSPVSSPSSHSSSFQNQAAALKPNYRLTETDQKTKEDLGSRLKSECSPTDSESSACMSDSHNARTSLDDSFRDDYQQAPQHQVCPIPNILLSDYDQECEAMNSHIHRTPKRSPFEDNGNIVRIPKPVSQDSDQEGEWI</sequence>
<evidence type="ECO:0000313" key="4">
    <source>
        <dbReference type="WBParaSite" id="TREG1_22490.1"/>
    </source>
</evidence>
<feature type="transmembrane region" description="Helical" evidence="2">
    <location>
        <begin position="58"/>
        <end position="80"/>
    </location>
</feature>
<organism evidence="3 4">
    <name type="scientific">Trichobilharzia regenti</name>
    <name type="common">Nasal bird schistosome</name>
    <dbReference type="NCBI Taxonomy" id="157069"/>
    <lineage>
        <taxon>Eukaryota</taxon>
        <taxon>Metazoa</taxon>
        <taxon>Spiralia</taxon>
        <taxon>Lophotrochozoa</taxon>
        <taxon>Platyhelminthes</taxon>
        <taxon>Trematoda</taxon>
        <taxon>Digenea</taxon>
        <taxon>Strigeidida</taxon>
        <taxon>Schistosomatoidea</taxon>
        <taxon>Schistosomatidae</taxon>
        <taxon>Trichobilharzia</taxon>
    </lineage>
</organism>
<dbReference type="Proteomes" id="UP000050795">
    <property type="component" value="Unassembled WGS sequence"/>
</dbReference>
<name>A0AA85JHY5_TRIRE</name>
<evidence type="ECO:0000256" key="2">
    <source>
        <dbReference type="SAM" id="Phobius"/>
    </source>
</evidence>
<feature type="region of interest" description="Disordered" evidence="1">
    <location>
        <begin position="291"/>
        <end position="356"/>
    </location>
</feature>
<reference evidence="3" key="1">
    <citation type="submission" date="2022-06" db="EMBL/GenBank/DDBJ databases">
        <authorList>
            <person name="Berger JAMES D."/>
            <person name="Berger JAMES D."/>
        </authorList>
    </citation>
    <scope>NUCLEOTIDE SEQUENCE [LARGE SCALE GENOMIC DNA]</scope>
</reference>
<feature type="compositionally biased region" description="Polar residues" evidence="1">
    <location>
        <begin position="335"/>
        <end position="354"/>
    </location>
</feature>
<evidence type="ECO:0000313" key="3">
    <source>
        <dbReference type="Proteomes" id="UP000050795"/>
    </source>
</evidence>
<dbReference type="WBParaSite" id="TREG1_22490.1">
    <property type="protein sequence ID" value="TREG1_22490.1"/>
    <property type="gene ID" value="TREG1_22490"/>
</dbReference>
<reference evidence="4" key="2">
    <citation type="submission" date="2023-11" db="UniProtKB">
        <authorList>
            <consortium name="WormBaseParasite"/>
        </authorList>
    </citation>
    <scope>IDENTIFICATION</scope>
</reference>
<feature type="region of interest" description="Disordered" evidence="1">
    <location>
        <begin position="396"/>
        <end position="427"/>
    </location>
</feature>
<feature type="compositionally biased region" description="Low complexity" evidence="1">
    <location>
        <begin position="291"/>
        <end position="302"/>
    </location>
</feature>
<feature type="compositionally biased region" description="Basic and acidic residues" evidence="1">
    <location>
        <begin position="317"/>
        <end position="333"/>
    </location>
</feature>
<keyword evidence="2" id="KW-0812">Transmembrane</keyword>
<keyword evidence="3" id="KW-1185">Reference proteome</keyword>
<keyword evidence="2" id="KW-0472">Membrane</keyword>
<keyword evidence="2" id="KW-1133">Transmembrane helix</keyword>
<feature type="transmembrane region" description="Helical" evidence="2">
    <location>
        <begin position="234"/>
        <end position="256"/>
    </location>
</feature>
<proteinExistence type="predicted"/>
<dbReference type="AlphaFoldDB" id="A0AA85JHY5"/>
<feature type="transmembrane region" description="Helical" evidence="2">
    <location>
        <begin position="118"/>
        <end position="141"/>
    </location>
</feature>
<protein>
    <submittedName>
        <fullName evidence="4">Uncharacterized protein</fullName>
    </submittedName>
</protein>
<feature type="region of interest" description="Disordered" evidence="1">
    <location>
        <begin position="1"/>
        <end position="31"/>
    </location>
</feature>
<accession>A0AA85JHY5</accession>
<dbReference type="Gene3D" id="1.20.140.150">
    <property type="match status" value="1"/>
</dbReference>